<evidence type="ECO:0000313" key="11">
    <source>
        <dbReference type="EMBL" id="MBL0764807.1"/>
    </source>
</evidence>
<feature type="site" description="Essential for prephenate dehydratase activity" evidence="8">
    <location>
        <position position="181"/>
    </location>
</feature>
<reference evidence="11" key="1">
    <citation type="submission" date="2021-01" db="EMBL/GenBank/DDBJ databases">
        <title>Marivirga sp. nov., isolated from intertidal surface sediments.</title>
        <authorList>
            <person name="Zhang M."/>
        </authorList>
    </citation>
    <scope>NUCLEOTIDE SEQUENCE</scope>
    <source>
        <strain evidence="11">SM1354</strain>
    </source>
</reference>
<protein>
    <recommendedName>
        <fullName evidence="2">prephenate dehydratase</fullName>
        <ecNumber evidence="2">4.2.1.51</ecNumber>
    </recommendedName>
</protein>
<dbReference type="InterPro" id="IPR008242">
    <property type="entry name" value="Chor_mutase/pphenate_deHydtase"/>
</dbReference>
<dbReference type="GO" id="GO:0009094">
    <property type="term" value="P:L-phenylalanine biosynthetic process"/>
    <property type="evidence" value="ECO:0007669"/>
    <property type="project" value="UniProtKB-KW"/>
</dbReference>
<evidence type="ECO:0000256" key="7">
    <source>
        <dbReference type="ARBA" id="ARBA00047848"/>
    </source>
</evidence>
<dbReference type="GO" id="GO:0005737">
    <property type="term" value="C:cytoplasm"/>
    <property type="evidence" value="ECO:0007669"/>
    <property type="project" value="TreeGrafter"/>
</dbReference>
<dbReference type="PIRSF" id="PIRSF001500">
    <property type="entry name" value="Chor_mut_pdt_Ppr"/>
    <property type="match status" value="1"/>
</dbReference>
<evidence type="ECO:0000256" key="5">
    <source>
        <dbReference type="ARBA" id="ARBA00023222"/>
    </source>
</evidence>
<dbReference type="PROSITE" id="PS51171">
    <property type="entry name" value="PREPHENATE_DEHYDR_3"/>
    <property type="match status" value="1"/>
</dbReference>
<evidence type="ECO:0000259" key="10">
    <source>
        <dbReference type="PROSITE" id="PS51671"/>
    </source>
</evidence>
<dbReference type="RefSeq" id="WP_201918727.1">
    <property type="nucleotide sequence ID" value="NZ_JAERQG010000001.1"/>
</dbReference>
<comment type="caution">
    <text evidence="11">The sequence shown here is derived from an EMBL/GenBank/DDBJ whole genome shotgun (WGS) entry which is preliminary data.</text>
</comment>
<dbReference type="SUPFAM" id="SSF53850">
    <property type="entry name" value="Periplasmic binding protein-like II"/>
    <property type="match status" value="1"/>
</dbReference>
<keyword evidence="4" id="KW-0057">Aromatic amino acid biosynthesis</keyword>
<dbReference type="PANTHER" id="PTHR21022">
    <property type="entry name" value="PREPHENATE DEHYDRATASE P PROTEIN"/>
    <property type="match status" value="1"/>
</dbReference>
<dbReference type="SUPFAM" id="SSF55021">
    <property type="entry name" value="ACT-like"/>
    <property type="match status" value="1"/>
</dbReference>
<evidence type="ECO:0000256" key="4">
    <source>
        <dbReference type="ARBA" id="ARBA00023141"/>
    </source>
</evidence>
<dbReference type="Pfam" id="PF00800">
    <property type="entry name" value="PDT"/>
    <property type="match status" value="1"/>
</dbReference>
<gene>
    <name evidence="11" type="ORF">JKP34_06060</name>
</gene>
<organism evidence="11 12">
    <name type="scientific">Marivirga atlantica</name>
    <dbReference type="NCBI Taxonomy" id="1548457"/>
    <lineage>
        <taxon>Bacteria</taxon>
        <taxon>Pseudomonadati</taxon>
        <taxon>Bacteroidota</taxon>
        <taxon>Cytophagia</taxon>
        <taxon>Cytophagales</taxon>
        <taxon>Marivirgaceae</taxon>
        <taxon>Marivirga</taxon>
    </lineage>
</organism>
<dbReference type="InterPro" id="IPR045865">
    <property type="entry name" value="ACT-like_dom_sf"/>
</dbReference>
<feature type="domain" description="ACT" evidence="10">
    <location>
        <begin position="200"/>
        <end position="276"/>
    </location>
</feature>
<feature type="domain" description="Prephenate dehydratase" evidence="9">
    <location>
        <begin position="10"/>
        <end position="188"/>
    </location>
</feature>
<comment type="catalytic activity">
    <reaction evidence="7">
        <text>prephenate + H(+) = 3-phenylpyruvate + CO2 + H2O</text>
        <dbReference type="Rhea" id="RHEA:21648"/>
        <dbReference type="ChEBI" id="CHEBI:15377"/>
        <dbReference type="ChEBI" id="CHEBI:15378"/>
        <dbReference type="ChEBI" id="CHEBI:16526"/>
        <dbReference type="ChEBI" id="CHEBI:18005"/>
        <dbReference type="ChEBI" id="CHEBI:29934"/>
        <dbReference type="EC" id="4.2.1.51"/>
    </reaction>
</comment>
<name>A0A937DE21_9BACT</name>
<dbReference type="GO" id="GO:0004664">
    <property type="term" value="F:prephenate dehydratase activity"/>
    <property type="evidence" value="ECO:0007669"/>
    <property type="project" value="UniProtKB-EC"/>
</dbReference>
<accession>A0A937DE21</accession>
<keyword evidence="5" id="KW-0584">Phenylalanine biosynthesis</keyword>
<dbReference type="AlphaFoldDB" id="A0A937DE21"/>
<keyword evidence="3" id="KW-0028">Amino-acid biosynthesis</keyword>
<comment type="pathway">
    <text evidence="1">Amino-acid biosynthesis; L-phenylalanine biosynthesis; phenylpyruvate from prephenate: step 1/1.</text>
</comment>
<evidence type="ECO:0000256" key="2">
    <source>
        <dbReference type="ARBA" id="ARBA00013147"/>
    </source>
</evidence>
<evidence type="ECO:0000313" key="12">
    <source>
        <dbReference type="Proteomes" id="UP000642920"/>
    </source>
</evidence>
<evidence type="ECO:0000259" key="9">
    <source>
        <dbReference type="PROSITE" id="PS51171"/>
    </source>
</evidence>
<sequence>MNKSIKDNIRVAIQGFSGSFHEKAAQHYFNETLSFVYCNTFSEVVKASEDSELSDGGLMAIENSIAGTILPNYQLLRNSALSIVGEVYLQIGQQLMALPGQTISDIKEIHSHHMAIKQCEEFLKKHPNIKLVETEDTALSAKKIKNEHLKGVAAIAGEQAAKIYDLEIIAPNIETVKNNFTRFLVINPEQRDNHEANKASLLFSLVHEPKSLSDVLITIGEYDFNISKIQSFPIIEQEWSYYFVVDIEFDEIKELYNLIEELKHKTSSLRLLGSYKKGITI</sequence>
<dbReference type="PROSITE" id="PS51671">
    <property type="entry name" value="ACT"/>
    <property type="match status" value="1"/>
</dbReference>
<dbReference type="EMBL" id="JAERQG010000001">
    <property type="protein sequence ID" value="MBL0764807.1"/>
    <property type="molecule type" value="Genomic_DNA"/>
</dbReference>
<dbReference type="PANTHER" id="PTHR21022:SF19">
    <property type="entry name" value="PREPHENATE DEHYDRATASE-RELATED"/>
    <property type="match status" value="1"/>
</dbReference>
<dbReference type="EC" id="4.2.1.51" evidence="2"/>
<dbReference type="Gene3D" id="3.30.70.260">
    <property type="match status" value="1"/>
</dbReference>
<keyword evidence="6" id="KW-0456">Lyase</keyword>
<dbReference type="CDD" id="cd04905">
    <property type="entry name" value="ACT_CM-PDT"/>
    <property type="match status" value="1"/>
</dbReference>
<dbReference type="InterPro" id="IPR001086">
    <property type="entry name" value="Preph_deHydtase"/>
</dbReference>
<evidence type="ECO:0000256" key="6">
    <source>
        <dbReference type="ARBA" id="ARBA00023239"/>
    </source>
</evidence>
<evidence type="ECO:0000256" key="3">
    <source>
        <dbReference type="ARBA" id="ARBA00022605"/>
    </source>
</evidence>
<dbReference type="Gene3D" id="3.40.190.10">
    <property type="entry name" value="Periplasmic binding protein-like II"/>
    <property type="match status" value="2"/>
</dbReference>
<dbReference type="Proteomes" id="UP000642920">
    <property type="component" value="Unassembled WGS sequence"/>
</dbReference>
<keyword evidence="12" id="KW-1185">Reference proteome</keyword>
<evidence type="ECO:0000256" key="1">
    <source>
        <dbReference type="ARBA" id="ARBA00004741"/>
    </source>
</evidence>
<proteinExistence type="predicted"/>
<dbReference type="CDD" id="cd13631">
    <property type="entry name" value="PBP2_Ct-PDT_like"/>
    <property type="match status" value="1"/>
</dbReference>
<evidence type="ECO:0000256" key="8">
    <source>
        <dbReference type="PIRSR" id="PIRSR001500-2"/>
    </source>
</evidence>
<dbReference type="InterPro" id="IPR002912">
    <property type="entry name" value="ACT_dom"/>
</dbReference>